<dbReference type="GeneID" id="2843987"/>
<dbReference type="AlphaFoldDB" id="Q6L2A5"/>
<dbReference type="InterPro" id="IPR036291">
    <property type="entry name" value="NAD(P)-bd_dom_sf"/>
</dbReference>
<dbReference type="STRING" id="263820.PTO0312"/>
<dbReference type="RefSeq" id="WP_011177113.1">
    <property type="nucleotide sequence ID" value="NC_005877.1"/>
</dbReference>
<name>Q6L2A5_PICTO</name>
<dbReference type="Proteomes" id="UP000000438">
    <property type="component" value="Chromosome"/>
</dbReference>
<dbReference type="Pfam" id="PF01370">
    <property type="entry name" value="Epimerase"/>
    <property type="match status" value="1"/>
</dbReference>
<dbReference type="OrthoDB" id="4907at2157"/>
<dbReference type="InterPro" id="IPR001509">
    <property type="entry name" value="Epimerase_deHydtase"/>
</dbReference>
<dbReference type="HOGENOM" id="CLU_007383_1_7_2"/>
<evidence type="ECO:0000259" key="2">
    <source>
        <dbReference type="Pfam" id="PF01370"/>
    </source>
</evidence>
<dbReference type="eggNOG" id="arCOG04627">
    <property type="taxonomic scope" value="Archaea"/>
</dbReference>
<gene>
    <name evidence="3" type="ordered locus">PTO0312</name>
</gene>
<dbReference type="PaxDb" id="263820-PTO0312"/>
<evidence type="ECO:0000256" key="1">
    <source>
        <dbReference type="ARBA" id="ARBA00007637"/>
    </source>
</evidence>
<comment type="similarity">
    <text evidence="1">Belongs to the NAD(P)-dependent epimerase/dehydratase family.</text>
</comment>
<accession>Q6L2A5</accession>
<dbReference type="GO" id="GO:0008460">
    <property type="term" value="F:dTDP-glucose 4,6-dehydratase activity"/>
    <property type="evidence" value="ECO:0007669"/>
    <property type="project" value="UniProtKB-EC"/>
</dbReference>
<dbReference type="KEGG" id="pto:PTO0312"/>
<dbReference type="Gene3D" id="3.90.25.10">
    <property type="entry name" value="UDP-galactose 4-epimerase, domain 1"/>
    <property type="match status" value="1"/>
</dbReference>
<evidence type="ECO:0000313" key="4">
    <source>
        <dbReference type="Proteomes" id="UP000000438"/>
    </source>
</evidence>
<dbReference type="InParanoid" id="Q6L2A5"/>
<keyword evidence="3" id="KW-0456">Lyase</keyword>
<dbReference type="Gene3D" id="3.40.50.720">
    <property type="entry name" value="NAD(P)-binding Rossmann-like Domain"/>
    <property type="match status" value="2"/>
</dbReference>
<reference evidence="3 4" key="1">
    <citation type="journal article" date="2004" name="Proc. Natl. Acad. Sci. U.S.A.">
        <title>Genome sequence of Picrophilus torridus and its implications for life around pH 0.</title>
        <authorList>
            <person name="Futterer O."/>
            <person name="Angelov A."/>
            <person name="Liesegang H."/>
            <person name="Gottschalk G."/>
            <person name="Schleper C."/>
            <person name="Schepers B."/>
            <person name="Dock C."/>
            <person name="Antranikian G."/>
            <person name="Liebl W."/>
        </authorList>
    </citation>
    <scope>NUCLEOTIDE SEQUENCE [LARGE SCALE GENOMIC DNA]</scope>
    <source>
        <strain evidence="4">ATCC 700027 / DSM 9790 / JCM 10055 / NBRC 100828</strain>
    </source>
</reference>
<dbReference type="EC" id="4.2.1.46" evidence="3"/>
<feature type="domain" description="NAD-dependent epimerase/dehydratase" evidence="2">
    <location>
        <begin position="3"/>
        <end position="191"/>
    </location>
</feature>
<organism evidence="3 4">
    <name type="scientific">Picrophilus torridus (strain ATCC 700027 / DSM 9790 / JCM 10055 / NBRC 100828 / KAW 2/3)</name>
    <dbReference type="NCBI Taxonomy" id="1122961"/>
    <lineage>
        <taxon>Archaea</taxon>
        <taxon>Methanobacteriati</taxon>
        <taxon>Thermoplasmatota</taxon>
        <taxon>Thermoplasmata</taxon>
        <taxon>Thermoplasmatales</taxon>
        <taxon>Picrophilaceae</taxon>
        <taxon>Picrophilus</taxon>
    </lineage>
</organism>
<sequence length="256" mass="29184">MKILVTGHKGFIGGHIYNYLKSKNYDVYGYDIGDSLKDIKYDYIIHMAARGLIRLSKDYPYEYFSDGLNLTMKFLEIARKNNSKFIFPSSGSIKNPTNPYSLAKKNSVEWIKLYKDLYNIDYYILKFYNIYGEHAKKGAVYLFTKAALKNETATVYGDGSHVRDYLYVGDVVKLIEDILNNNIMPGEYEVGSGIGTSVNDLIKKIEAITSKKIKVQYKDYIVDEAESLIAENTVIKDPTSLDTGIKKVMECIINDK</sequence>
<proteinExistence type="inferred from homology"/>
<evidence type="ECO:0000313" key="3">
    <source>
        <dbReference type="EMBL" id="AAT42897.1"/>
    </source>
</evidence>
<dbReference type="PANTHER" id="PTHR43000">
    <property type="entry name" value="DTDP-D-GLUCOSE 4,6-DEHYDRATASE-RELATED"/>
    <property type="match status" value="1"/>
</dbReference>
<dbReference type="EMBL" id="AE017261">
    <property type="protein sequence ID" value="AAT42897.1"/>
    <property type="molecule type" value="Genomic_DNA"/>
</dbReference>
<protein>
    <submittedName>
        <fullName evidence="3">dTDP-glucose 4,6-dehydratase</fullName>
        <ecNumber evidence="3">4.2.1.46</ecNumber>
    </submittedName>
</protein>
<dbReference type="SUPFAM" id="SSF51735">
    <property type="entry name" value="NAD(P)-binding Rossmann-fold domains"/>
    <property type="match status" value="1"/>
</dbReference>